<gene>
    <name evidence="5" type="ORF">FPY71_12660</name>
</gene>
<keyword evidence="1" id="KW-0805">Transcription regulation</keyword>
<dbReference type="InterPro" id="IPR036388">
    <property type="entry name" value="WH-like_DNA-bd_sf"/>
</dbReference>
<evidence type="ECO:0000256" key="3">
    <source>
        <dbReference type="ARBA" id="ARBA00023163"/>
    </source>
</evidence>
<keyword evidence="6" id="KW-1185">Reference proteome</keyword>
<feature type="domain" description="HTH gntR-type" evidence="4">
    <location>
        <begin position="6"/>
        <end position="74"/>
    </location>
</feature>
<dbReference type="GO" id="GO:0003700">
    <property type="term" value="F:DNA-binding transcription factor activity"/>
    <property type="evidence" value="ECO:0007669"/>
    <property type="project" value="InterPro"/>
</dbReference>
<accession>A0A5B0DRH3</accession>
<evidence type="ECO:0000256" key="2">
    <source>
        <dbReference type="ARBA" id="ARBA00023125"/>
    </source>
</evidence>
<dbReference type="PANTHER" id="PTHR44846">
    <property type="entry name" value="MANNOSYL-D-GLYCERATE TRANSPORT/METABOLISM SYSTEM REPRESSOR MNGR-RELATED"/>
    <property type="match status" value="1"/>
</dbReference>
<dbReference type="InterPro" id="IPR000524">
    <property type="entry name" value="Tscrpt_reg_HTH_GntR"/>
</dbReference>
<dbReference type="InterPro" id="IPR050679">
    <property type="entry name" value="Bact_HTH_transcr_reg"/>
</dbReference>
<dbReference type="InterPro" id="IPR011663">
    <property type="entry name" value="UTRA"/>
</dbReference>
<keyword evidence="2" id="KW-0238">DNA-binding</keyword>
<dbReference type="EMBL" id="VTWH01000003">
    <property type="protein sequence ID" value="KAA0969397.1"/>
    <property type="molecule type" value="Genomic_DNA"/>
</dbReference>
<dbReference type="PROSITE" id="PS50949">
    <property type="entry name" value="HTH_GNTR"/>
    <property type="match status" value="1"/>
</dbReference>
<dbReference type="PRINTS" id="PR00035">
    <property type="entry name" value="HTHGNTR"/>
</dbReference>
<dbReference type="OrthoDB" id="9808698at2"/>
<dbReference type="AlphaFoldDB" id="A0A5B0DRH3"/>
<dbReference type="Pfam" id="PF00392">
    <property type="entry name" value="GntR"/>
    <property type="match status" value="1"/>
</dbReference>
<dbReference type="SMART" id="SM00866">
    <property type="entry name" value="UTRA"/>
    <property type="match status" value="1"/>
</dbReference>
<dbReference type="InterPro" id="IPR036390">
    <property type="entry name" value="WH_DNA-bd_sf"/>
</dbReference>
<dbReference type="Gene3D" id="1.10.10.10">
    <property type="entry name" value="Winged helix-like DNA-binding domain superfamily/Winged helix DNA-binding domain"/>
    <property type="match status" value="1"/>
</dbReference>
<protein>
    <submittedName>
        <fullName evidence="5">UTRA domain-containing protein</fullName>
    </submittedName>
</protein>
<dbReference type="SUPFAM" id="SSF64288">
    <property type="entry name" value="Chorismate lyase-like"/>
    <property type="match status" value="1"/>
</dbReference>
<dbReference type="SMART" id="SM00345">
    <property type="entry name" value="HTH_GNTR"/>
    <property type="match status" value="1"/>
</dbReference>
<evidence type="ECO:0000256" key="1">
    <source>
        <dbReference type="ARBA" id="ARBA00023015"/>
    </source>
</evidence>
<dbReference type="PANTHER" id="PTHR44846:SF16">
    <property type="entry name" value="TRANSCRIPTIONAL REGULATOR PHNF-RELATED"/>
    <property type="match status" value="1"/>
</dbReference>
<dbReference type="Proteomes" id="UP000324738">
    <property type="component" value="Unassembled WGS sequence"/>
</dbReference>
<evidence type="ECO:0000313" key="5">
    <source>
        <dbReference type="EMBL" id="KAA0969397.1"/>
    </source>
</evidence>
<dbReference type="Gene3D" id="3.40.1410.10">
    <property type="entry name" value="Chorismate lyase-like"/>
    <property type="match status" value="1"/>
</dbReference>
<comment type="caution">
    <text evidence="5">The sequence shown here is derived from an EMBL/GenBank/DDBJ whole genome shotgun (WGS) entry which is preliminary data.</text>
</comment>
<dbReference type="RefSeq" id="WP_149300682.1">
    <property type="nucleotide sequence ID" value="NZ_VTWH01000003.1"/>
</dbReference>
<reference evidence="5 6" key="1">
    <citation type="submission" date="2019-08" db="EMBL/GenBank/DDBJ databases">
        <title>Aureimonas fodiniaquatilis sp. nov., isolated from a coal mine wastewater.</title>
        <authorList>
            <person name="Kim W."/>
        </authorList>
    </citation>
    <scope>NUCLEOTIDE SEQUENCE [LARGE SCALE GENOMIC DNA]</scope>
    <source>
        <strain evidence="5 6">CAU 1482</strain>
    </source>
</reference>
<dbReference type="GO" id="GO:0003677">
    <property type="term" value="F:DNA binding"/>
    <property type="evidence" value="ECO:0007669"/>
    <property type="project" value="UniProtKB-KW"/>
</dbReference>
<dbReference type="InterPro" id="IPR028978">
    <property type="entry name" value="Chorismate_lyase_/UTRA_dom_sf"/>
</dbReference>
<keyword evidence="3" id="KW-0804">Transcription</keyword>
<sequence>MTSPTRSSFRSIKDELARRIGERVWQPGSLIPGEETLAREFGAARATVNRALQELAQAGLVERKRKAGTRVAANPVRQARFSIPVVGDEIAALGKSSRYQLLSRQVRHAQKAEATRMGINPGEKLLHIACLHYADDVPYQYEDRLINLATVPRAEHEGFESVGPNEWLVNEAPFSRADFTFLAAAASEKEARLLNIAPGQPVFVGERLTWLLAKPITYVRMVHPPSHRLHTKL</sequence>
<dbReference type="CDD" id="cd07377">
    <property type="entry name" value="WHTH_GntR"/>
    <property type="match status" value="1"/>
</dbReference>
<dbReference type="SUPFAM" id="SSF46785">
    <property type="entry name" value="Winged helix' DNA-binding domain"/>
    <property type="match status" value="1"/>
</dbReference>
<evidence type="ECO:0000313" key="6">
    <source>
        <dbReference type="Proteomes" id="UP000324738"/>
    </source>
</evidence>
<name>A0A5B0DRH3_9HYPH</name>
<organism evidence="5 6">
    <name type="scientific">Aureimonas fodinaquatilis</name>
    <dbReference type="NCBI Taxonomy" id="2565783"/>
    <lineage>
        <taxon>Bacteria</taxon>
        <taxon>Pseudomonadati</taxon>
        <taxon>Pseudomonadota</taxon>
        <taxon>Alphaproteobacteria</taxon>
        <taxon>Hyphomicrobiales</taxon>
        <taxon>Aurantimonadaceae</taxon>
        <taxon>Aureimonas</taxon>
    </lineage>
</organism>
<evidence type="ECO:0000259" key="4">
    <source>
        <dbReference type="PROSITE" id="PS50949"/>
    </source>
</evidence>
<proteinExistence type="predicted"/>
<dbReference type="Pfam" id="PF07702">
    <property type="entry name" value="UTRA"/>
    <property type="match status" value="1"/>
</dbReference>